<keyword evidence="2 10" id="KW-1003">Cell membrane</keyword>
<feature type="binding site" evidence="10">
    <location>
        <position position="74"/>
    </location>
    <ligand>
        <name>Na(+)</name>
        <dbReference type="ChEBI" id="CHEBI:29101"/>
        <note>structural</note>
    </ligand>
</feature>
<dbReference type="RefSeq" id="WP_150456997.1">
    <property type="nucleotide sequence ID" value="NZ_VYKK01000004.1"/>
</dbReference>
<sequence>MNLFGIGIGGVIGAACRYGLGGWIGRRFGNAFPWGTLFINILGSFILGVLAGAGDLIPRGWYLTAGTGFCGGFTTFSTFGYETVTLLENGRYGRAAAYALLSLAVGLLGAWLGLKTGRTL</sequence>
<evidence type="ECO:0000256" key="1">
    <source>
        <dbReference type="ARBA" id="ARBA00004651"/>
    </source>
</evidence>
<feature type="transmembrane region" description="Helical" evidence="10">
    <location>
        <begin position="96"/>
        <end position="114"/>
    </location>
</feature>
<comment type="function">
    <text evidence="9 10">Fluoride-specific ion channel. Important for reducing fluoride concentration in the cell, thus reducing its toxicity.</text>
</comment>
<accession>A0A5J5GJ23</accession>
<evidence type="ECO:0000256" key="8">
    <source>
        <dbReference type="ARBA" id="ARBA00035585"/>
    </source>
</evidence>
<dbReference type="AlphaFoldDB" id="A0A5J5GJ23"/>
<dbReference type="GO" id="GO:0062054">
    <property type="term" value="F:fluoride channel activity"/>
    <property type="evidence" value="ECO:0007669"/>
    <property type="project" value="UniProtKB-UniRule"/>
</dbReference>
<organism evidence="11 12">
    <name type="scientific">Paenibacillus spiritus</name>
    <dbReference type="NCBI Taxonomy" id="2496557"/>
    <lineage>
        <taxon>Bacteria</taxon>
        <taxon>Bacillati</taxon>
        <taxon>Bacillota</taxon>
        <taxon>Bacilli</taxon>
        <taxon>Bacillales</taxon>
        <taxon>Paenibacillaceae</taxon>
        <taxon>Paenibacillus</taxon>
    </lineage>
</organism>
<dbReference type="HAMAP" id="MF_00454">
    <property type="entry name" value="FluC"/>
    <property type="match status" value="1"/>
</dbReference>
<keyword evidence="6 10" id="KW-0407">Ion channel</keyword>
<evidence type="ECO:0000256" key="4">
    <source>
        <dbReference type="ARBA" id="ARBA00022989"/>
    </source>
</evidence>
<evidence type="ECO:0000256" key="7">
    <source>
        <dbReference type="ARBA" id="ARBA00035120"/>
    </source>
</evidence>
<protein>
    <recommendedName>
        <fullName evidence="10">Fluoride-specific ion channel FluC</fullName>
    </recommendedName>
</protein>
<evidence type="ECO:0000256" key="10">
    <source>
        <dbReference type="HAMAP-Rule" id="MF_00454"/>
    </source>
</evidence>
<keyword evidence="10" id="KW-0406">Ion transport</keyword>
<dbReference type="Pfam" id="PF02537">
    <property type="entry name" value="CRCB"/>
    <property type="match status" value="1"/>
</dbReference>
<name>A0A5J5GJ23_9BACL</name>
<proteinExistence type="inferred from homology"/>
<feature type="transmembrane region" description="Helical" evidence="10">
    <location>
        <begin position="60"/>
        <end position="81"/>
    </location>
</feature>
<dbReference type="InterPro" id="IPR003691">
    <property type="entry name" value="FluC"/>
</dbReference>
<dbReference type="NCBIfam" id="TIGR00494">
    <property type="entry name" value="crcB"/>
    <property type="match status" value="1"/>
</dbReference>
<feature type="binding site" evidence="10">
    <location>
        <position position="71"/>
    </location>
    <ligand>
        <name>Na(+)</name>
        <dbReference type="ChEBI" id="CHEBI:29101"/>
        <note>structural</note>
    </ligand>
</feature>
<keyword evidence="12" id="KW-1185">Reference proteome</keyword>
<dbReference type="Proteomes" id="UP000367750">
    <property type="component" value="Unassembled WGS sequence"/>
</dbReference>
<dbReference type="PANTHER" id="PTHR28259:SF1">
    <property type="entry name" value="FLUORIDE EXPORT PROTEIN 1-RELATED"/>
    <property type="match status" value="1"/>
</dbReference>
<dbReference type="EMBL" id="VYKK01000004">
    <property type="protein sequence ID" value="KAA9007708.1"/>
    <property type="molecule type" value="Genomic_DNA"/>
</dbReference>
<reference evidence="11 12" key="1">
    <citation type="submission" date="2019-09" db="EMBL/GenBank/DDBJ databases">
        <title>Bacillus ochoae sp. nov., Paenibacillus whitsoniae sp. nov., Paenibacillus spiritus sp. nov. Isolated from the Mars Exploration Rover during spacecraft assembly.</title>
        <authorList>
            <person name="Seuylemezian A."/>
            <person name="Vaishampayan P."/>
        </authorList>
    </citation>
    <scope>NUCLEOTIDE SEQUENCE [LARGE SCALE GENOMIC DNA]</scope>
    <source>
        <strain evidence="11 12">MER_111</strain>
    </source>
</reference>
<comment type="activity regulation">
    <text evidence="10">Na(+) is not transported, but it plays an essential structural role and its presence is essential for fluoride channel function.</text>
</comment>
<keyword evidence="4 10" id="KW-1133">Transmembrane helix</keyword>
<keyword evidence="3 10" id="KW-0812">Transmembrane</keyword>
<evidence type="ECO:0000256" key="9">
    <source>
        <dbReference type="ARBA" id="ARBA00049940"/>
    </source>
</evidence>
<dbReference type="GO" id="GO:0005886">
    <property type="term" value="C:plasma membrane"/>
    <property type="evidence" value="ECO:0007669"/>
    <property type="project" value="UniProtKB-SubCell"/>
</dbReference>
<keyword evidence="10" id="KW-0915">Sodium</keyword>
<keyword evidence="5 10" id="KW-0472">Membrane</keyword>
<evidence type="ECO:0000256" key="2">
    <source>
        <dbReference type="ARBA" id="ARBA00022475"/>
    </source>
</evidence>
<evidence type="ECO:0000313" key="12">
    <source>
        <dbReference type="Proteomes" id="UP000367750"/>
    </source>
</evidence>
<evidence type="ECO:0000256" key="3">
    <source>
        <dbReference type="ARBA" id="ARBA00022692"/>
    </source>
</evidence>
<dbReference type="OrthoDB" id="9815830at2"/>
<comment type="caution">
    <text evidence="11">The sequence shown here is derived from an EMBL/GenBank/DDBJ whole genome shotgun (WGS) entry which is preliminary data.</text>
</comment>
<dbReference type="GO" id="GO:0140114">
    <property type="term" value="P:cellular detoxification of fluoride"/>
    <property type="evidence" value="ECO:0007669"/>
    <property type="project" value="UniProtKB-UniRule"/>
</dbReference>
<evidence type="ECO:0000256" key="6">
    <source>
        <dbReference type="ARBA" id="ARBA00023303"/>
    </source>
</evidence>
<keyword evidence="10" id="KW-0813">Transport</keyword>
<gene>
    <name evidence="10 11" type="primary">crcB</name>
    <name evidence="10" type="synonym">fluC</name>
    <name evidence="11" type="ORF">F4V43_04310</name>
</gene>
<dbReference type="GO" id="GO:0046872">
    <property type="term" value="F:metal ion binding"/>
    <property type="evidence" value="ECO:0007669"/>
    <property type="project" value="UniProtKB-KW"/>
</dbReference>
<comment type="similarity">
    <text evidence="7 10">Belongs to the fluoride channel Fluc/FEX (TC 1.A.43) family.</text>
</comment>
<feature type="transmembrane region" description="Helical" evidence="10">
    <location>
        <begin position="31"/>
        <end position="53"/>
    </location>
</feature>
<comment type="subcellular location">
    <subcellularLocation>
        <location evidence="1 10">Cell membrane</location>
        <topology evidence="1 10">Multi-pass membrane protein</topology>
    </subcellularLocation>
</comment>
<evidence type="ECO:0000256" key="5">
    <source>
        <dbReference type="ARBA" id="ARBA00023136"/>
    </source>
</evidence>
<keyword evidence="10" id="KW-0479">Metal-binding</keyword>
<comment type="catalytic activity">
    <reaction evidence="8">
        <text>fluoride(in) = fluoride(out)</text>
        <dbReference type="Rhea" id="RHEA:76159"/>
        <dbReference type="ChEBI" id="CHEBI:17051"/>
    </reaction>
    <physiologicalReaction direction="left-to-right" evidence="8">
        <dbReference type="Rhea" id="RHEA:76160"/>
    </physiologicalReaction>
</comment>
<dbReference type="PANTHER" id="PTHR28259">
    <property type="entry name" value="FLUORIDE EXPORT PROTEIN 1-RELATED"/>
    <property type="match status" value="1"/>
</dbReference>
<evidence type="ECO:0000313" key="11">
    <source>
        <dbReference type="EMBL" id="KAA9007708.1"/>
    </source>
</evidence>